<name>A0A1G2T641_9BACT</name>
<dbReference type="Proteomes" id="UP000179264">
    <property type="component" value="Unassembled WGS sequence"/>
</dbReference>
<dbReference type="AlphaFoldDB" id="A0A1G2T641"/>
<dbReference type="InterPro" id="IPR029061">
    <property type="entry name" value="THDP-binding"/>
</dbReference>
<evidence type="ECO:0000256" key="1">
    <source>
        <dbReference type="ARBA" id="ARBA00001964"/>
    </source>
</evidence>
<evidence type="ECO:0000313" key="6">
    <source>
        <dbReference type="Proteomes" id="UP000179264"/>
    </source>
</evidence>
<dbReference type="Pfam" id="PF00456">
    <property type="entry name" value="Transketolase_N"/>
    <property type="match status" value="1"/>
</dbReference>
<evidence type="ECO:0000256" key="2">
    <source>
        <dbReference type="ARBA" id="ARBA00007131"/>
    </source>
</evidence>
<proteinExistence type="inferred from homology"/>
<dbReference type="EMBL" id="MHVL01000038">
    <property type="protein sequence ID" value="OHA92740.1"/>
    <property type="molecule type" value="Genomic_DNA"/>
</dbReference>
<protein>
    <submittedName>
        <fullName evidence="5">Transketolase</fullName>
    </submittedName>
</protein>
<dbReference type="Gene3D" id="3.40.50.970">
    <property type="match status" value="1"/>
</dbReference>
<reference evidence="5 6" key="1">
    <citation type="journal article" date="2016" name="Nat. Commun.">
        <title>Thousands of microbial genomes shed light on interconnected biogeochemical processes in an aquifer system.</title>
        <authorList>
            <person name="Anantharaman K."/>
            <person name="Brown C.T."/>
            <person name="Hug L.A."/>
            <person name="Sharon I."/>
            <person name="Castelle C.J."/>
            <person name="Probst A.J."/>
            <person name="Thomas B.C."/>
            <person name="Singh A."/>
            <person name="Wilkins M.J."/>
            <person name="Karaoz U."/>
            <person name="Brodie E.L."/>
            <person name="Williams K.H."/>
            <person name="Hubbard S.S."/>
            <person name="Banfield J.F."/>
        </authorList>
    </citation>
    <scope>NUCLEOTIDE SEQUENCE [LARGE SCALE GENOMIC DNA]</scope>
</reference>
<evidence type="ECO:0000259" key="4">
    <source>
        <dbReference type="Pfam" id="PF00456"/>
    </source>
</evidence>
<gene>
    <name evidence="5" type="ORF">A2W58_03115</name>
</gene>
<comment type="similarity">
    <text evidence="2">Belongs to the transketolase family.</text>
</comment>
<feature type="domain" description="Transketolase N-terminal" evidence="4">
    <location>
        <begin position="16"/>
        <end position="269"/>
    </location>
</feature>
<comment type="caution">
    <text evidence="5">The sequence shown here is derived from an EMBL/GenBank/DDBJ whole genome shotgun (WGS) entry which is preliminary data.</text>
</comment>
<evidence type="ECO:0000256" key="3">
    <source>
        <dbReference type="ARBA" id="ARBA00023052"/>
    </source>
</evidence>
<dbReference type="PANTHER" id="PTHR47514:SF1">
    <property type="entry name" value="TRANSKETOLASE N-TERMINAL SECTION-RELATED"/>
    <property type="match status" value="1"/>
</dbReference>
<keyword evidence="3" id="KW-0786">Thiamine pyrophosphate</keyword>
<dbReference type="CDD" id="cd02012">
    <property type="entry name" value="TPP_TK"/>
    <property type="match status" value="1"/>
</dbReference>
<evidence type="ECO:0000313" key="5">
    <source>
        <dbReference type="EMBL" id="OHA92740.1"/>
    </source>
</evidence>
<dbReference type="PANTHER" id="PTHR47514">
    <property type="entry name" value="TRANSKETOLASE N-TERMINAL SECTION-RELATED"/>
    <property type="match status" value="1"/>
</dbReference>
<dbReference type="InterPro" id="IPR005474">
    <property type="entry name" value="Transketolase_N"/>
</dbReference>
<organism evidence="5 6">
    <name type="scientific">Candidatus Zambryskibacteria bacterium RIFCSPHIGHO2_02_38_10.5</name>
    <dbReference type="NCBI Taxonomy" id="1802742"/>
    <lineage>
        <taxon>Bacteria</taxon>
        <taxon>Candidatus Zambryskiibacteriota</taxon>
    </lineage>
</organism>
<accession>A0A1G2T641</accession>
<comment type="cofactor">
    <cofactor evidence="1">
        <name>thiamine diphosphate</name>
        <dbReference type="ChEBI" id="CHEBI:58937"/>
    </cofactor>
</comment>
<sequence length="299" mass="33103">MLNNLTNEKTKFLEEKAKDIRISIIEMLVSAGSGHSAGPLGMADIFATLYFYILRHDPKVPTWPSRDRLVLSNGHICPVLYATMAHAGYFPITELLTLRKFKSRLQGHPHRDFLPALETSSGPLGAGLSQAVGMALADRMDNGKTSGKFFYCMMSDGELDEGQSWEAILLAGKEKLGNLIVIVDRNNIQIDGYTEDIMPLENLSHKFESFNFHVEEINGHDFNEIVSSVGRAQAVFDGPSVIIARTIPGKGVSFMERDYKWHGLPPGTDIAGEPPKEEQAKIALHELRTLGGQIKSEHE</sequence>
<dbReference type="SUPFAM" id="SSF52518">
    <property type="entry name" value="Thiamin diphosphate-binding fold (THDP-binding)"/>
    <property type="match status" value="1"/>
</dbReference>